<evidence type="ECO:0000313" key="3">
    <source>
        <dbReference type="EMBL" id="KAJ3596840.1"/>
    </source>
</evidence>
<accession>A0A9Q0E100</accession>
<feature type="domain" description="Voltage-dependent calcium channel alpha-2/delta subunit conserved region" evidence="2">
    <location>
        <begin position="13"/>
        <end position="66"/>
    </location>
</feature>
<dbReference type="OrthoDB" id="10054666at2759"/>
<dbReference type="AlphaFoldDB" id="A0A9Q0E100"/>
<comment type="caution">
    <text evidence="3">The sequence shown here is derived from an EMBL/GenBank/DDBJ whole genome shotgun (WGS) entry which is preliminary data.</text>
</comment>
<keyword evidence="4" id="KW-1185">Reference proteome</keyword>
<proteinExistence type="predicted"/>
<dbReference type="InterPro" id="IPR013680">
    <property type="entry name" value="VDCC_a2/dsu"/>
</dbReference>
<evidence type="ECO:0000256" key="1">
    <source>
        <dbReference type="SAM" id="MobiDB-lite"/>
    </source>
</evidence>
<dbReference type="Proteomes" id="UP001148018">
    <property type="component" value="Unassembled WGS sequence"/>
</dbReference>
<reference evidence="3" key="1">
    <citation type="submission" date="2022-07" db="EMBL/GenBank/DDBJ databases">
        <title>Chromosome-level genome of Muraenolepis orangiensis.</title>
        <authorList>
            <person name="Kim J."/>
        </authorList>
    </citation>
    <scope>NUCLEOTIDE SEQUENCE</scope>
    <source>
        <strain evidence="3">KU_S4_2022</strain>
        <tissue evidence="3">Muscle</tissue>
    </source>
</reference>
<dbReference type="EMBL" id="JANIIK010000110">
    <property type="protein sequence ID" value="KAJ3596840.1"/>
    <property type="molecule type" value="Genomic_DNA"/>
</dbReference>
<organism evidence="3 4">
    <name type="scientific">Muraenolepis orangiensis</name>
    <name type="common">Patagonian moray cod</name>
    <dbReference type="NCBI Taxonomy" id="630683"/>
    <lineage>
        <taxon>Eukaryota</taxon>
        <taxon>Metazoa</taxon>
        <taxon>Chordata</taxon>
        <taxon>Craniata</taxon>
        <taxon>Vertebrata</taxon>
        <taxon>Euteleostomi</taxon>
        <taxon>Actinopterygii</taxon>
        <taxon>Neopterygii</taxon>
        <taxon>Teleostei</taxon>
        <taxon>Neoteleostei</taxon>
        <taxon>Acanthomorphata</taxon>
        <taxon>Zeiogadaria</taxon>
        <taxon>Gadariae</taxon>
        <taxon>Gadiformes</taxon>
        <taxon>Muraenolepidoidei</taxon>
        <taxon>Muraenolepididae</taxon>
        <taxon>Muraenolepis</taxon>
    </lineage>
</organism>
<evidence type="ECO:0000259" key="2">
    <source>
        <dbReference type="Pfam" id="PF08473"/>
    </source>
</evidence>
<feature type="domain" description="Voltage-dependent calcium channel alpha-2/delta subunit conserved region" evidence="2">
    <location>
        <begin position="112"/>
        <end position="167"/>
    </location>
</feature>
<evidence type="ECO:0000313" key="4">
    <source>
        <dbReference type="Proteomes" id="UP001148018"/>
    </source>
</evidence>
<feature type="compositionally biased region" description="Low complexity" evidence="1">
    <location>
        <begin position="182"/>
        <end position="195"/>
    </location>
</feature>
<dbReference type="Pfam" id="PF08473">
    <property type="entry name" value="VGCC_alpha2"/>
    <property type="match status" value="2"/>
</dbReference>
<name>A0A9Q0E100_9TELE</name>
<sequence>MPSDTDCLNIEGVCPLSCESIDLNCFLVDNNGFILLSKERAEVGRFFGEVDGSVMASLIKMGMYRKVSLTAIAMPTRPAPCSVFLLDLNLCGLWHSDYLVDAHKQKKMEALQPCDTVYPGFLYDDSIREANSLIKCGRCQKMFVAQYVPDSNLVLVVTQADCDCSRQRMLRSAGGRPSTLCPPISSQPRCSPPRSSGGGGRPGSSVRKPQRHHMDALPLNSQLADG</sequence>
<gene>
    <name evidence="3" type="ORF">NHX12_003240</name>
</gene>
<protein>
    <recommendedName>
        <fullName evidence="2">Voltage-dependent calcium channel alpha-2/delta subunit conserved region domain-containing protein</fullName>
    </recommendedName>
</protein>
<feature type="region of interest" description="Disordered" evidence="1">
    <location>
        <begin position="172"/>
        <end position="226"/>
    </location>
</feature>